<evidence type="ECO:0000256" key="2">
    <source>
        <dbReference type="ARBA" id="ARBA00004236"/>
    </source>
</evidence>
<proteinExistence type="predicted"/>
<keyword evidence="9" id="KW-0325">Glycoprotein</keyword>
<dbReference type="SUPFAM" id="SSF51445">
    <property type="entry name" value="(Trans)glycosidases"/>
    <property type="match status" value="1"/>
</dbReference>
<keyword evidence="5" id="KW-0964">Secreted</keyword>
<keyword evidence="4" id="KW-0134">Cell wall</keyword>
<evidence type="ECO:0000256" key="8">
    <source>
        <dbReference type="ARBA" id="ARBA00023136"/>
    </source>
</evidence>
<dbReference type="InterPro" id="IPR050732">
    <property type="entry name" value="Beta-glucan_modifiers"/>
</dbReference>
<organism evidence="16 17">
    <name type="scientific">Hwangdonia lutea</name>
    <dbReference type="NCBI Taxonomy" id="3075823"/>
    <lineage>
        <taxon>Bacteria</taxon>
        <taxon>Pseudomonadati</taxon>
        <taxon>Bacteroidota</taxon>
        <taxon>Flavobacteriia</taxon>
        <taxon>Flavobacteriales</taxon>
        <taxon>Flavobacteriaceae</taxon>
        <taxon>Hwangdonia</taxon>
    </lineage>
</organism>
<evidence type="ECO:0000256" key="1">
    <source>
        <dbReference type="ARBA" id="ARBA00004191"/>
    </source>
</evidence>
<protein>
    <recommendedName>
        <fullName evidence="15">Endo-1,3-beta-glucanase btgC</fullName>
    </recommendedName>
    <alternativeName>
        <fullName evidence="14">Laminarinase btgC</fullName>
    </alternativeName>
</protein>
<dbReference type="Proteomes" id="UP001302486">
    <property type="component" value="Chromosome"/>
</dbReference>
<dbReference type="GO" id="GO:0042973">
    <property type="term" value="F:glucan endo-1,3-beta-D-glucosidase activity"/>
    <property type="evidence" value="ECO:0007669"/>
    <property type="project" value="TreeGrafter"/>
</dbReference>
<evidence type="ECO:0000313" key="16">
    <source>
        <dbReference type="EMBL" id="WOD42792.1"/>
    </source>
</evidence>
<keyword evidence="10" id="KW-0119">Carbohydrate metabolism</keyword>
<dbReference type="GO" id="GO:0005576">
    <property type="term" value="C:extracellular region"/>
    <property type="evidence" value="ECO:0007669"/>
    <property type="project" value="TreeGrafter"/>
</dbReference>
<dbReference type="PROSITE" id="PS51257">
    <property type="entry name" value="PROKAR_LIPOPROTEIN"/>
    <property type="match status" value="1"/>
</dbReference>
<evidence type="ECO:0000256" key="5">
    <source>
        <dbReference type="ARBA" id="ARBA00022525"/>
    </source>
</evidence>
<dbReference type="RefSeq" id="WP_316982483.1">
    <property type="nucleotide sequence ID" value="NZ_CP136521.1"/>
</dbReference>
<keyword evidence="11" id="KW-0961">Cell wall biogenesis/degradation</keyword>
<dbReference type="PANTHER" id="PTHR16631:SF17">
    <property type="entry name" value="GLUCAN ENDO-1,3-BETA-GLUCOSIDASE BTGC"/>
    <property type="match status" value="1"/>
</dbReference>
<dbReference type="Gene3D" id="3.20.20.80">
    <property type="entry name" value="Glycosidases"/>
    <property type="match status" value="1"/>
</dbReference>
<sequence>MTTTLRNTLILSILIVMAGCGNKQKKEENNVATEKQITAKDILGNPDYLAISYGGYRQTSRDIQPTIEELKDDMKILAAMGVKILRTYNVQLQQAPNLLKAIRQLKNEDSSFEMYVMLGAWIDCKNAWTDQAPDHNVESEQNAGEIDRAVALAKAYPDIVKVIAVGNEAMVHWATSYYVQPSVILKWVNHLQDLKQKGELPKDLWITSSDDFASWGGGDTIYHTPDLEKLIKAVDYISMHTYPYHNSHYNPEFWKVPENEQNLTDLKKTDAAMLRAFEFAKKQYNDVYKYVKSIDASKPIHIGETGWATVSNGHYGKDGSRATDEYKSGRYYELMRTWTNKENISCFYFEAFDEPWKDARNPLGSENHFGLFKVDGQAKYALWDLVDKGVFEGLTRNGNPITKTYDGDKDALMKDVLVPPIKE</sequence>
<dbReference type="GO" id="GO:0071555">
    <property type="term" value="P:cell wall organization"/>
    <property type="evidence" value="ECO:0007669"/>
    <property type="project" value="UniProtKB-KW"/>
</dbReference>
<name>A0AA97EK98_9FLAO</name>
<dbReference type="AlphaFoldDB" id="A0AA97EK98"/>
<evidence type="ECO:0000256" key="11">
    <source>
        <dbReference type="ARBA" id="ARBA00023316"/>
    </source>
</evidence>
<evidence type="ECO:0000313" key="17">
    <source>
        <dbReference type="Proteomes" id="UP001302486"/>
    </source>
</evidence>
<dbReference type="KEGG" id="hws:RNZ46_12415"/>
<evidence type="ECO:0000256" key="9">
    <source>
        <dbReference type="ARBA" id="ARBA00023180"/>
    </source>
</evidence>
<dbReference type="EMBL" id="CP136521">
    <property type="protein sequence ID" value="WOD42792.1"/>
    <property type="molecule type" value="Genomic_DNA"/>
</dbReference>
<evidence type="ECO:0000256" key="7">
    <source>
        <dbReference type="ARBA" id="ARBA00022801"/>
    </source>
</evidence>
<keyword evidence="6" id="KW-0732">Signal</keyword>
<comment type="subcellular location">
    <subcellularLocation>
        <location evidence="2">Cell membrane</location>
    </subcellularLocation>
    <subcellularLocation>
        <location evidence="1">Secreted</location>
        <location evidence="1">Cell wall</location>
    </subcellularLocation>
</comment>
<dbReference type="InterPro" id="IPR000490">
    <property type="entry name" value="Glyco_hydro_17"/>
</dbReference>
<evidence type="ECO:0000256" key="6">
    <source>
        <dbReference type="ARBA" id="ARBA00022729"/>
    </source>
</evidence>
<dbReference type="GO" id="GO:0000272">
    <property type="term" value="P:polysaccharide catabolic process"/>
    <property type="evidence" value="ECO:0007669"/>
    <property type="project" value="UniProtKB-KW"/>
</dbReference>
<keyword evidence="3" id="KW-1003">Cell membrane</keyword>
<dbReference type="GO" id="GO:0009986">
    <property type="term" value="C:cell surface"/>
    <property type="evidence" value="ECO:0007669"/>
    <property type="project" value="TreeGrafter"/>
</dbReference>
<dbReference type="Pfam" id="PF00332">
    <property type="entry name" value="Glyco_hydro_17"/>
    <property type="match status" value="1"/>
</dbReference>
<gene>
    <name evidence="16" type="ORF">RNZ46_12415</name>
</gene>
<keyword evidence="12" id="KW-0624">Polysaccharide degradation</keyword>
<evidence type="ECO:0000256" key="14">
    <source>
        <dbReference type="ARBA" id="ARBA00042373"/>
    </source>
</evidence>
<comment type="function">
    <text evidence="13">Glucanases play a role in cell expansion during growth, in cell-cell fusion during mating, and in spore release during sporulation. This enzyme may be involved in beta-glucan degradation. Active on laminarin and lichenan.</text>
</comment>
<reference evidence="17" key="1">
    <citation type="submission" date="2024-06" db="EMBL/GenBank/DDBJ databases">
        <title>Hwangdonia haimaensis gen. nov., sp. nov., a member of the family Flavobacteriaceae isolated from the haima cold seep.</title>
        <authorList>
            <person name="Li J."/>
        </authorList>
    </citation>
    <scope>NUCLEOTIDE SEQUENCE [LARGE SCALE GENOMIC DNA]</scope>
    <source>
        <strain evidence="17">SCSIO 19198</strain>
    </source>
</reference>
<evidence type="ECO:0000256" key="15">
    <source>
        <dbReference type="ARBA" id="ARBA00043078"/>
    </source>
</evidence>
<evidence type="ECO:0000256" key="12">
    <source>
        <dbReference type="ARBA" id="ARBA00023326"/>
    </source>
</evidence>
<dbReference type="InterPro" id="IPR017853">
    <property type="entry name" value="GH"/>
</dbReference>
<keyword evidence="17" id="KW-1185">Reference proteome</keyword>
<evidence type="ECO:0000256" key="4">
    <source>
        <dbReference type="ARBA" id="ARBA00022512"/>
    </source>
</evidence>
<evidence type="ECO:0000256" key="10">
    <source>
        <dbReference type="ARBA" id="ARBA00023277"/>
    </source>
</evidence>
<keyword evidence="7 16" id="KW-0378">Hydrolase</keyword>
<dbReference type="PANTHER" id="PTHR16631">
    <property type="entry name" value="GLUCAN 1,3-BETA-GLUCOSIDASE"/>
    <property type="match status" value="1"/>
</dbReference>
<evidence type="ECO:0000256" key="13">
    <source>
        <dbReference type="ARBA" id="ARBA00037649"/>
    </source>
</evidence>
<dbReference type="GO" id="GO:0005886">
    <property type="term" value="C:plasma membrane"/>
    <property type="evidence" value="ECO:0007669"/>
    <property type="project" value="UniProtKB-SubCell"/>
</dbReference>
<accession>A0AA97EK98</accession>
<evidence type="ECO:0000256" key="3">
    <source>
        <dbReference type="ARBA" id="ARBA00022475"/>
    </source>
</evidence>
<keyword evidence="8" id="KW-0472">Membrane</keyword>